<evidence type="ECO:0000313" key="2">
    <source>
        <dbReference type="EMBL" id="OLQ11618.1"/>
    </source>
</evidence>
<protein>
    <submittedName>
        <fullName evidence="2">Uncharacterized protein</fullName>
    </submittedName>
</protein>
<reference evidence="2 3" key="1">
    <citation type="submission" date="2016-02" db="EMBL/GenBank/DDBJ databases">
        <title>Genome analysis of coral dinoflagellate symbionts highlights evolutionary adaptations to a symbiotic lifestyle.</title>
        <authorList>
            <person name="Aranda M."/>
            <person name="Li Y."/>
            <person name="Liew Y.J."/>
            <person name="Baumgarten S."/>
            <person name="Simakov O."/>
            <person name="Wilson M."/>
            <person name="Piel J."/>
            <person name="Ashoor H."/>
            <person name="Bougouffa S."/>
            <person name="Bajic V.B."/>
            <person name="Ryu T."/>
            <person name="Ravasi T."/>
            <person name="Bayer T."/>
            <person name="Micklem G."/>
            <person name="Kim H."/>
            <person name="Bhak J."/>
            <person name="Lajeunesse T.C."/>
            <person name="Voolstra C.R."/>
        </authorList>
    </citation>
    <scope>NUCLEOTIDE SEQUENCE [LARGE SCALE GENOMIC DNA]</scope>
    <source>
        <strain evidence="2 3">CCMP2467</strain>
    </source>
</reference>
<accession>A0A1Q9EVZ5</accession>
<proteinExistence type="predicted"/>
<dbReference type="GO" id="GO:0016740">
    <property type="term" value="F:transferase activity"/>
    <property type="evidence" value="ECO:0007669"/>
    <property type="project" value="InterPro"/>
</dbReference>
<dbReference type="InterPro" id="IPR002745">
    <property type="entry name" value="Ptrans_KptA/Tpt1"/>
</dbReference>
<feature type="compositionally biased region" description="Low complexity" evidence="1">
    <location>
        <begin position="799"/>
        <end position="833"/>
    </location>
</feature>
<keyword evidence="3" id="KW-1185">Reference proteome</keyword>
<gene>
    <name evidence="2" type="ORF">AK812_SmicGene4494</name>
</gene>
<feature type="region of interest" description="Disordered" evidence="1">
    <location>
        <begin position="795"/>
        <end position="833"/>
    </location>
</feature>
<comment type="caution">
    <text evidence="2">The sequence shown here is derived from an EMBL/GenBank/DDBJ whole genome shotgun (WGS) entry which is preliminary data.</text>
</comment>
<evidence type="ECO:0000256" key="1">
    <source>
        <dbReference type="SAM" id="MobiDB-lite"/>
    </source>
</evidence>
<evidence type="ECO:0000313" key="3">
    <source>
        <dbReference type="Proteomes" id="UP000186817"/>
    </source>
</evidence>
<dbReference type="Proteomes" id="UP000186817">
    <property type="component" value="Unassembled WGS sequence"/>
</dbReference>
<organism evidence="2 3">
    <name type="scientific">Symbiodinium microadriaticum</name>
    <name type="common">Dinoflagellate</name>
    <name type="synonym">Zooxanthella microadriatica</name>
    <dbReference type="NCBI Taxonomy" id="2951"/>
    <lineage>
        <taxon>Eukaryota</taxon>
        <taxon>Sar</taxon>
        <taxon>Alveolata</taxon>
        <taxon>Dinophyceae</taxon>
        <taxon>Suessiales</taxon>
        <taxon>Symbiodiniaceae</taxon>
        <taxon>Symbiodinium</taxon>
    </lineage>
</organism>
<name>A0A1Q9EVZ5_SYMMI</name>
<sequence length="1374" mass="151538">MGSEVATCGAAEKLSGIKAIYCSKSPATTPDHPTAMAAIVVQDEYVRVNTTEPDRNGVLDAMKQLMAAATVHSDYMCFGPSTEQRMLEEAYQGVSAQCAAQIALTNSEAQVPNLIQMTYVGDEGLAKLKPTARLSPKRKKVLIFVSDASTALCSSNRKGKLTKGDLTNEVDHVALSCGYLYAYYTMCWGKTLSWLAWQVEEHIKTAAQVYPDSGQWGCIPTRVAPGAAYREGSATTEQVARKIRRAADSLAARKGEPGNEIGFIKIIGKVDSVLFQLHNAYDDFNEAMFTEFSNRGLQTQSATCVGSLELYDAFHASENEHNREVFTAYIHATLCVSRAEWLAEMVQIALRPLRRQFKHIEPNNAGNPSATKALRDWHAEKEKIRAAKEGVKIKREQAWEQPDVAKAADLTTIPTTPPADKAIREDVPDFGPTTTVEGIAECVNDVVVQDADGNVSYQPPSDVDLVDAGDYDIPIQSSMGRVIEDPTPKKAAPSRKSDQDEDILRREMFVDHSAPQGVAAFSESPAQEYFYNGVAHRMLPLNPQDIRGDAELKFNHGDLKFLSLLLRGHELDQHGLIFDKGCWTDVDKLLDRFNYCRQRRWGIRQLLRAAKADKKGRIRLLGIDVPMKETIGQELFPVRIRIAQGHNERRVSSEEADYLLATAWYSNLDTEEAEARSSEFGVTVLSAADTPKRIYHRTTASGLESILRGGELSLESRSRGGSNVPVEIAIDTFKAMAAGCEFFVTESDGTLTRNTVPPDCIVSAVDTSKKDQPLYVAESTEATLTGEPAFRAKRDYEEAASSSSMAPPVAKAPVIKPTAAKTSAPKPTAKKMPTNKMPVEEIADAEVAAATMDLDAATREGEPSAAVDVDSDTTDAGGDDPYPLGSFPCANCQAIVAKGMLFCLRCKAPQTDESSKVTKKFFENKGLRLRLLATAAAGARKPVENLISADFRQLNASSKKRGQMSAEDMHRFDFIAKACLPDPGRNEEQRVLRAGAHFSSSPQAIAPGKLVYYAHCEVEPLRTLRLTDDVCSVPIGFTYMGAFLPPRLYADIVMHTPDARRVLTFDGEVSLGGQTNVEVREELKHILNDSLVSAETQAAHTERLAEQNRQLTARHRNTPKASIPAAAPTYQGYTQAQWDEWNRSRQGRRYTQAEWDAWNRSRDHVLWPCTIKKKSNIVRVRVIEGGKVKMQVTLGSTIYTQPFSKTNKKEKLAVGEILEWALLNHDTPRPLEWPQSGVLREMLREKPGSSSRIIVKNCNPDGMAMFVKIYKATDAEAAGPTAEAEIFCWPGDAQAAQLPAGYYHIRVAAGYQWLGELRDKRSSWYGDRYLFGPVGVYLKDKRRTDLDVNTSLTQSISTYGSASGSLEEVGQDEW</sequence>
<dbReference type="EMBL" id="LSRX01000056">
    <property type="protein sequence ID" value="OLQ11618.1"/>
    <property type="molecule type" value="Genomic_DNA"/>
</dbReference>
<dbReference type="SUPFAM" id="SSF56399">
    <property type="entry name" value="ADP-ribosylation"/>
    <property type="match status" value="1"/>
</dbReference>
<dbReference type="Pfam" id="PF01885">
    <property type="entry name" value="PTS_2-RNA"/>
    <property type="match status" value="1"/>
</dbReference>
<dbReference type="OrthoDB" id="437486at2759"/>